<comment type="caution">
    <text evidence="1">The sequence shown here is derived from an EMBL/GenBank/DDBJ whole genome shotgun (WGS) entry which is preliminary data.</text>
</comment>
<accession>A0A645AAV5</accession>
<proteinExistence type="predicted"/>
<evidence type="ECO:0000313" key="1">
    <source>
        <dbReference type="EMBL" id="MPM50320.1"/>
    </source>
</evidence>
<name>A0A645AAV5_9ZZZZ</name>
<reference evidence="1" key="1">
    <citation type="submission" date="2019-08" db="EMBL/GenBank/DDBJ databases">
        <authorList>
            <person name="Kucharzyk K."/>
            <person name="Murdoch R.W."/>
            <person name="Higgins S."/>
            <person name="Loffler F."/>
        </authorList>
    </citation>
    <scope>NUCLEOTIDE SEQUENCE</scope>
</reference>
<organism evidence="1">
    <name type="scientific">bioreactor metagenome</name>
    <dbReference type="NCBI Taxonomy" id="1076179"/>
    <lineage>
        <taxon>unclassified sequences</taxon>
        <taxon>metagenomes</taxon>
        <taxon>ecological metagenomes</taxon>
    </lineage>
</organism>
<sequence length="95" mass="10405">MRNVGGEDFHCNGEADRIGHLRQLRAVAAEHAFRHGDSIGGKQLGSFQLVQRSGHLLRLLLLHAAIARKVVRYSDAFQRGIEGAESRAFKQTAAG</sequence>
<dbReference type="EMBL" id="VSSQ01012916">
    <property type="protein sequence ID" value="MPM50320.1"/>
    <property type="molecule type" value="Genomic_DNA"/>
</dbReference>
<dbReference type="AlphaFoldDB" id="A0A645AAV5"/>
<protein>
    <submittedName>
        <fullName evidence="1">Uncharacterized protein</fullName>
    </submittedName>
</protein>
<gene>
    <name evidence="1" type="ORF">SDC9_97059</name>
</gene>